<feature type="chain" id="PRO_5014823571" evidence="1">
    <location>
        <begin position="23"/>
        <end position="229"/>
    </location>
</feature>
<evidence type="ECO:0000256" key="1">
    <source>
        <dbReference type="SAM" id="SignalP"/>
    </source>
</evidence>
<dbReference type="KEGG" id="maes:Ga0123461_1672"/>
<keyword evidence="3" id="KW-1185">Reference proteome</keyword>
<name>A0A2K8KYM6_MARES</name>
<evidence type="ECO:0000313" key="3">
    <source>
        <dbReference type="Proteomes" id="UP000231701"/>
    </source>
</evidence>
<dbReference type="RefSeq" id="WP_100277899.1">
    <property type="nucleotide sequence ID" value="NZ_CP018799.1"/>
</dbReference>
<dbReference type="SUPFAM" id="SSF53254">
    <property type="entry name" value="Phosphoglycerate mutase-like"/>
    <property type="match status" value="1"/>
</dbReference>
<dbReference type="Proteomes" id="UP000231701">
    <property type="component" value="Chromosome"/>
</dbReference>
<gene>
    <name evidence="2" type="ORF">Ga0123461_1672</name>
</gene>
<evidence type="ECO:0000313" key="2">
    <source>
        <dbReference type="EMBL" id="ATX80085.1"/>
    </source>
</evidence>
<keyword evidence="1" id="KW-0732">Signal</keyword>
<dbReference type="Pfam" id="PF00300">
    <property type="entry name" value="His_Phos_1"/>
    <property type="match status" value="1"/>
</dbReference>
<dbReference type="Gene3D" id="3.40.50.1240">
    <property type="entry name" value="Phosphoglycerate mutase-like"/>
    <property type="match status" value="1"/>
</dbReference>
<organism evidence="2 3">
    <name type="scientific">Mariprofundus aestuarium</name>
    <dbReference type="NCBI Taxonomy" id="1921086"/>
    <lineage>
        <taxon>Bacteria</taxon>
        <taxon>Pseudomonadati</taxon>
        <taxon>Pseudomonadota</taxon>
        <taxon>Candidatius Mariprofundia</taxon>
        <taxon>Mariprofundales</taxon>
        <taxon>Mariprofundaceae</taxon>
        <taxon>Mariprofundus</taxon>
    </lineage>
</organism>
<feature type="signal peptide" evidence="1">
    <location>
        <begin position="1"/>
        <end position="22"/>
    </location>
</feature>
<accession>A0A2K8KYM6</accession>
<dbReference type="EMBL" id="CP018799">
    <property type="protein sequence ID" value="ATX80085.1"/>
    <property type="molecule type" value="Genomic_DNA"/>
</dbReference>
<proteinExistence type="predicted"/>
<protein>
    <submittedName>
        <fullName evidence="2">Broad specificity phosphatase PhoE</fullName>
    </submittedName>
</protein>
<dbReference type="CDD" id="cd07067">
    <property type="entry name" value="HP_PGM_like"/>
    <property type="match status" value="1"/>
</dbReference>
<dbReference type="OrthoDB" id="5293232at2"/>
<sequence length="229" mass="25965">MISRIAIMIVLISSLFSIPAYAGDFSPLNIYFARHGETLGNLTHKHTHFNDRTFSDDGVRQVEELTAKLGEIKFDHILVSPVYRAMNTVFPYLRKHNLKAEIWPELAECCWQKERNGKASHLSRGSSIKVEADMQPYFIFADKSDSREFKARDYADGIFMVTTAFERVVKNYSGSGKAILIVGHYHSGGRLIELLQRLYPEGNNKLSNGKITQLQENPDGSFNLIASNY</sequence>
<dbReference type="InterPro" id="IPR013078">
    <property type="entry name" value="His_Pase_superF_clade-1"/>
</dbReference>
<dbReference type="AlphaFoldDB" id="A0A2K8KYM6"/>
<dbReference type="InterPro" id="IPR029033">
    <property type="entry name" value="His_PPase_superfam"/>
</dbReference>
<reference evidence="2 3" key="1">
    <citation type="submission" date="2016-12" db="EMBL/GenBank/DDBJ databases">
        <title>Isolation and genomic insights into novel planktonic Zetaproteobacteria from stratified waters of the Chesapeake Bay.</title>
        <authorList>
            <person name="McAllister S.M."/>
            <person name="Kato S."/>
            <person name="Chan C.S."/>
            <person name="Chiu B.K."/>
            <person name="Field E.K."/>
        </authorList>
    </citation>
    <scope>NUCLEOTIDE SEQUENCE [LARGE SCALE GENOMIC DNA]</scope>
    <source>
        <strain evidence="2 3">CP-5</strain>
    </source>
</reference>